<dbReference type="PANTHER" id="PTHR12663">
    <property type="entry name" value="ANDROGEN INDUCED INHIBITOR OF PROLIFERATION AS3 / PDS5-RELATED"/>
    <property type="match status" value="1"/>
</dbReference>
<accession>A0A1G4IEG3</accession>
<evidence type="ECO:0000313" key="8">
    <source>
        <dbReference type="Proteomes" id="UP000195570"/>
    </source>
</evidence>
<evidence type="ECO:0000313" key="7">
    <source>
        <dbReference type="EMBL" id="SCU70744.1"/>
    </source>
</evidence>
<evidence type="ECO:0000256" key="3">
    <source>
        <dbReference type="ARBA" id="ARBA00022776"/>
    </source>
</evidence>
<dbReference type="SUPFAM" id="SSF48371">
    <property type="entry name" value="ARM repeat"/>
    <property type="match status" value="1"/>
</dbReference>
<evidence type="ECO:0008006" key="9">
    <source>
        <dbReference type="Google" id="ProtNLM"/>
    </source>
</evidence>
<dbReference type="PANTHER" id="PTHR12663:SF0">
    <property type="entry name" value="PRECOCIOUS DISSOCIATION OF SISTERS 5, ISOFORM A"/>
    <property type="match status" value="1"/>
</dbReference>
<comment type="caution">
    <text evidence="7">The sequence shown here is derived from an EMBL/GenBank/DDBJ whole genome shotgun (WGS) entry which is preliminary data.</text>
</comment>
<gene>
    <name evidence="7" type="ORF">TEOVI_000231800</name>
</gene>
<evidence type="ECO:0000256" key="2">
    <source>
        <dbReference type="ARBA" id="ARBA00022618"/>
    </source>
</evidence>
<feature type="region of interest" description="Disordered" evidence="6">
    <location>
        <begin position="1287"/>
        <end position="1319"/>
    </location>
</feature>
<feature type="region of interest" description="Disordered" evidence="6">
    <location>
        <begin position="1"/>
        <end position="27"/>
    </location>
</feature>
<protein>
    <recommendedName>
        <fullName evidence="9">Sister chromatid cohesion protein</fullName>
    </recommendedName>
</protein>
<dbReference type="InterPro" id="IPR011989">
    <property type="entry name" value="ARM-like"/>
</dbReference>
<reference evidence="7" key="1">
    <citation type="submission" date="2016-09" db="EMBL/GenBank/DDBJ databases">
        <authorList>
            <person name="Hebert L."/>
            <person name="Moumen B."/>
        </authorList>
    </citation>
    <scope>NUCLEOTIDE SEQUENCE [LARGE SCALE GENOMIC DNA]</scope>
    <source>
        <strain evidence="7">OVI</strain>
    </source>
</reference>
<evidence type="ECO:0000256" key="5">
    <source>
        <dbReference type="ARBA" id="ARBA00023306"/>
    </source>
</evidence>
<keyword evidence="4" id="KW-0539">Nucleus</keyword>
<keyword evidence="3" id="KW-0498">Mitosis</keyword>
<dbReference type="GO" id="GO:0006281">
    <property type="term" value="P:DNA repair"/>
    <property type="evidence" value="ECO:0007669"/>
    <property type="project" value="TreeGrafter"/>
</dbReference>
<dbReference type="Pfam" id="PF20168">
    <property type="entry name" value="PDS5"/>
    <property type="match status" value="2"/>
</dbReference>
<keyword evidence="2" id="KW-0132">Cell division</keyword>
<evidence type="ECO:0000256" key="6">
    <source>
        <dbReference type="SAM" id="MobiDB-lite"/>
    </source>
</evidence>
<comment type="subcellular location">
    <subcellularLocation>
        <location evidence="1">Nucleus</location>
    </subcellularLocation>
</comment>
<name>A0A1G4IEG3_TRYEQ</name>
<dbReference type="VEuPathDB" id="TriTrypDB:TEOVI_000231800"/>
<evidence type="ECO:0000256" key="1">
    <source>
        <dbReference type="ARBA" id="ARBA00004123"/>
    </source>
</evidence>
<dbReference type="EMBL" id="CZPT02001525">
    <property type="protein sequence ID" value="SCU70744.1"/>
    <property type="molecule type" value="Genomic_DNA"/>
</dbReference>
<sequence length="1319" mass="144888">MSLGKVLRSKRSSGHAAAQLAAAKEKKPRLEEEDASILSGSLLQEKADAQLLQWLFKCHRFLRNVQPPFSLDKTFLEELLSPRYLNSSIAGVQQITGCLLSDLVRLHNSPADKMAETQLPFRRTRADDVLTCLVAPFVEVVRDGKPLKTCENIIERASVSRVFVHVIPSCKLPLDERLTYLFASVLHASGTPAPGASTSSTSSAITTTTASEMAKILNDVLLTTTAITREQLSPLLKVIVTASPALLRCAAANRARGGSGVETICPRANKEPSSRQSLGAIIAARVLLGQVDVIPPAISDFVTDMVKEGVSMLLSAKGTGNDKDASSQGLRDISRAMEFLVALTELHVDLVCQLVPSLEPYLQHLHDEVRLFLLRGFFTALGAHEAAIRVYRSTFNVLLERFEDTAHPLRIEMLELSVEAVRSELARLGTTENLLISGEIVQHVEQRLVDVNAQVRRAAVIAYGRIVAAAPSLVKGERLQETLAPLIADKNFRVRQVAVEHLCIIYRRESYPWIPEAVLECPSWEGGVMLLETLFETMLPPPKVARETAPQGGAALAQSQLQGLQRKRRNIPIFDFEKETSHEPTYANCLAVLCGDMSPECFDRLLVFAGKKARVRLSVLRLFQLREEGRNIDLRSAEGQEVANKAHRILKFLVGISHSQHGEWNALFLAKDDRVSRAFINCCSEGVTRCATERERLIRGLEGRVDKHVLKFVQDSLSKQMMLPTEVEDVEELLARLGDICRLGRESKPPKPCATLQGKVNGLLRALLFCCRSTPAFLPACVGPLVELLEKACAGVTACATPSNVLLTLFCITDWARYVSQYGEKESKQAIFPGGGDTATVVRNCGLVKTLCTLCERPGGPLLNDVAPVMQGKVCKQAARCLIAIARIRGLEQFCKVGELANTLAHHIRHSAAEINNGAVCLLKALSVFIKDPCAQRSVKGGSLVPAVTNYLLVAARDKSSDSETPHMKAKCLELPSMSLASAVVDAAAKCLSALSTYVPSEGDGSISTNEVLDTLLSAYKLVGEFDSQSIRACLRRRSINQQLLKLIVHPSSTIERALAVAVVLSAESETAVRRAIQHKVFRHVTNGRCDMRYVACLILTAISEETKSDYQQLRDVLCKVGNHLRSRQTQSGATLSSREALSCFLEYSIPFLVLFMAHHTFYESESDSHFIAYQRVWHLLFDELFRQNAQCASFVMELFSRIKQTDDKLDNHGSKKARLICDLGIRVMQECMGKKQINVEALRRYPGSIQLPGFFVKSEAGSEALNTVYLGSHVLIPSHVPFRVPTASPAATSPEEHRDATVSPALTVGEGDNEANEK</sequence>
<dbReference type="RefSeq" id="XP_067081510.1">
    <property type="nucleotide sequence ID" value="XM_067225409.1"/>
</dbReference>
<keyword evidence="5" id="KW-0131">Cell cycle</keyword>
<evidence type="ECO:0000256" key="4">
    <source>
        <dbReference type="ARBA" id="ARBA00023242"/>
    </source>
</evidence>
<keyword evidence="8" id="KW-1185">Reference proteome</keyword>
<dbReference type="Gene3D" id="1.25.10.10">
    <property type="entry name" value="Leucine-rich Repeat Variant"/>
    <property type="match status" value="1"/>
</dbReference>
<dbReference type="GO" id="GO:0007064">
    <property type="term" value="P:mitotic sister chromatid cohesion"/>
    <property type="evidence" value="ECO:0007669"/>
    <property type="project" value="InterPro"/>
</dbReference>
<dbReference type="GO" id="GO:0051301">
    <property type="term" value="P:cell division"/>
    <property type="evidence" value="ECO:0007669"/>
    <property type="project" value="UniProtKB-KW"/>
</dbReference>
<dbReference type="Proteomes" id="UP000195570">
    <property type="component" value="Unassembled WGS sequence"/>
</dbReference>
<dbReference type="GO" id="GO:0000785">
    <property type="term" value="C:chromatin"/>
    <property type="evidence" value="ECO:0007669"/>
    <property type="project" value="TreeGrafter"/>
</dbReference>
<organism evidence="7 8">
    <name type="scientific">Trypanosoma equiperdum</name>
    <dbReference type="NCBI Taxonomy" id="5694"/>
    <lineage>
        <taxon>Eukaryota</taxon>
        <taxon>Discoba</taxon>
        <taxon>Euglenozoa</taxon>
        <taxon>Kinetoplastea</taxon>
        <taxon>Metakinetoplastina</taxon>
        <taxon>Trypanosomatida</taxon>
        <taxon>Trypanosomatidae</taxon>
        <taxon>Trypanosoma</taxon>
    </lineage>
</organism>
<dbReference type="GeneID" id="92376258"/>
<dbReference type="InterPro" id="IPR016024">
    <property type="entry name" value="ARM-type_fold"/>
</dbReference>
<dbReference type="GO" id="GO:0005634">
    <property type="term" value="C:nucleus"/>
    <property type="evidence" value="ECO:0007669"/>
    <property type="project" value="UniProtKB-SubCell"/>
</dbReference>
<dbReference type="InterPro" id="IPR039776">
    <property type="entry name" value="Pds5"/>
</dbReference>
<proteinExistence type="predicted"/>